<dbReference type="InterPro" id="IPR013324">
    <property type="entry name" value="RNA_pol_sigma_r3/r4-like"/>
</dbReference>
<dbReference type="InterPro" id="IPR039425">
    <property type="entry name" value="RNA_pol_sigma-70-like"/>
</dbReference>
<keyword evidence="5 6" id="KW-0804">Transcription</keyword>
<dbReference type="InterPro" id="IPR007627">
    <property type="entry name" value="RNA_pol_sigma70_r2"/>
</dbReference>
<dbReference type="InterPro" id="IPR036388">
    <property type="entry name" value="WH-like_DNA-bd_sf"/>
</dbReference>
<evidence type="ECO:0000259" key="8">
    <source>
        <dbReference type="Pfam" id="PF08281"/>
    </source>
</evidence>
<organism evidence="9 10">
    <name type="scientific">Halobacillus campisalis</name>
    <dbReference type="NCBI Taxonomy" id="435909"/>
    <lineage>
        <taxon>Bacteria</taxon>
        <taxon>Bacillati</taxon>
        <taxon>Bacillota</taxon>
        <taxon>Bacilli</taxon>
        <taxon>Bacillales</taxon>
        <taxon>Bacillaceae</taxon>
        <taxon>Halobacillus</taxon>
    </lineage>
</organism>
<name>A0ABW2K0N2_9BACI</name>
<keyword evidence="10" id="KW-1185">Reference proteome</keyword>
<sequence length="175" mass="20532">MDLNFDDIYKTYYSRVYYTALRILKEPGLAEDILQDTFMKAYDKLDEIGDPSKIGAWLTTIASRKAIDFLRRRKRIVFLPIEESHLTYAAHASLDSNVEKVLEAIVLQERIKRMVHTLTPKLQAVFLLHYEQELKESEIASRLHISKAAVKSRLHRARLAIKDRMREKPEFYYSA</sequence>
<dbReference type="CDD" id="cd06171">
    <property type="entry name" value="Sigma70_r4"/>
    <property type="match status" value="1"/>
</dbReference>
<dbReference type="PANTHER" id="PTHR43133:SF46">
    <property type="entry name" value="RNA POLYMERASE SIGMA-70 FACTOR ECF SUBFAMILY"/>
    <property type="match status" value="1"/>
</dbReference>
<dbReference type="InterPro" id="IPR013325">
    <property type="entry name" value="RNA_pol_sigma_r2"/>
</dbReference>
<dbReference type="NCBIfam" id="TIGR02937">
    <property type="entry name" value="sigma70-ECF"/>
    <property type="match status" value="1"/>
</dbReference>
<feature type="domain" description="RNA polymerase sigma-70 region 2" evidence="7">
    <location>
        <begin position="8"/>
        <end position="75"/>
    </location>
</feature>
<dbReference type="Gene3D" id="1.10.1740.10">
    <property type="match status" value="1"/>
</dbReference>
<evidence type="ECO:0000256" key="5">
    <source>
        <dbReference type="ARBA" id="ARBA00023163"/>
    </source>
</evidence>
<dbReference type="Proteomes" id="UP001596494">
    <property type="component" value="Unassembled WGS sequence"/>
</dbReference>
<reference evidence="10" key="1">
    <citation type="journal article" date="2019" name="Int. J. Syst. Evol. Microbiol.">
        <title>The Global Catalogue of Microorganisms (GCM) 10K type strain sequencing project: providing services to taxonomists for standard genome sequencing and annotation.</title>
        <authorList>
            <consortium name="The Broad Institute Genomics Platform"/>
            <consortium name="The Broad Institute Genome Sequencing Center for Infectious Disease"/>
            <person name="Wu L."/>
            <person name="Ma J."/>
        </authorList>
    </citation>
    <scope>NUCLEOTIDE SEQUENCE [LARGE SCALE GENOMIC DNA]</scope>
    <source>
        <strain evidence="10">CCUG 73951</strain>
    </source>
</reference>
<comment type="caution">
    <text evidence="9">The sequence shown here is derived from an EMBL/GenBank/DDBJ whole genome shotgun (WGS) entry which is preliminary data.</text>
</comment>
<evidence type="ECO:0000259" key="7">
    <source>
        <dbReference type="Pfam" id="PF04542"/>
    </source>
</evidence>
<dbReference type="Gene3D" id="1.10.10.10">
    <property type="entry name" value="Winged helix-like DNA-binding domain superfamily/Winged helix DNA-binding domain"/>
    <property type="match status" value="1"/>
</dbReference>
<dbReference type="PANTHER" id="PTHR43133">
    <property type="entry name" value="RNA POLYMERASE ECF-TYPE SIGMA FACTO"/>
    <property type="match status" value="1"/>
</dbReference>
<dbReference type="PROSITE" id="PS01063">
    <property type="entry name" value="SIGMA70_ECF"/>
    <property type="match status" value="1"/>
</dbReference>
<evidence type="ECO:0000313" key="9">
    <source>
        <dbReference type="EMBL" id="MFC7319730.1"/>
    </source>
</evidence>
<evidence type="ECO:0000256" key="1">
    <source>
        <dbReference type="ARBA" id="ARBA00010641"/>
    </source>
</evidence>
<feature type="domain" description="RNA polymerase sigma factor 70 region 4 type 2" evidence="8">
    <location>
        <begin position="109"/>
        <end position="160"/>
    </location>
</feature>
<dbReference type="RefSeq" id="WP_289215511.1">
    <property type="nucleotide sequence ID" value="NZ_JAPVRC010000003.1"/>
</dbReference>
<dbReference type="SUPFAM" id="SSF88659">
    <property type="entry name" value="Sigma3 and sigma4 domains of RNA polymerase sigma factors"/>
    <property type="match status" value="1"/>
</dbReference>
<comment type="similarity">
    <text evidence="1 6">Belongs to the sigma-70 factor family. ECF subfamily.</text>
</comment>
<dbReference type="Pfam" id="PF04542">
    <property type="entry name" value="Sigma70_r2"/>
    <property type="match status" value="1"/>
</dbReference>
<accession>A0ABW2K0N2</accession>
<dbReference type="Pfam" id="PF08281">
    <property type="entry name" value="Sigma70_r4_2"/>
    <property type="match status" value="1"/>
</dbReference>
<dbReference type="InterPro" id="IPR000838">
    <property type="entry name" value="RNA_pol_sigma70_ECF_CS"/>
</dbReference>
<keyword evidence="3 6" id="KW-0731">Sigma factor</keyword>
<evidence type="ECO:0000256" key="4">
    <source>
        <dbReference type="ARBA" id="ARBA00023125"/>
    </source>
</evidence>
<dbReference type="SUPFAM" id="SSF88946">
    <property type="entry name" value="Sigma2 domain of RNA polymerase sigma factors"/>
    <property type="match status" value="1"/>
</dbReference>
<keyword evidence="4 6" id="KW-0238">DNA-binding</keyword>
<dbReference type="InterPro" id="IPR013249">
    <property type="entry name" value="RNA_pol_sigma70_r4_t2"/>
</dbReference>
<evidence type="ECO:0000256" key="3">
    <source>
        <dbReference type="ARBA" id="ARBA00023082"/>
    </source>
</evidence>
<gene>
    <name evidence="9" type="ORF">ACFQMN_02365</name>
</gene>
<evidence type="ECO:0000313" key="10">
    <source>
        <dbReference type="Proteomes" id="UP001596494"/>
    </source>
</evidence>
<dbReference type="InterPro" id="IPR014284">
    <property type="entry name" value="RNA_pol_sigma-70_dom"/>
</dbReference>
<evidence type="ECO:0000256" key="6">
    <source>
        <dbReference type="RuleBase" id="RU000716"/>
    </source>
</evidence>
<evidence type="ECO:0000256" key="2">
    <source>
        <dbReference type="ARBA" id="ARBA00023015"/>
    </source>
</evidence>
<proteinExistence type="inferred from homology"/>
<protein>
    <recommendedName>
        <fullName evidence="6">RNA polymerase sigma factor</fullName>
    </recommendedName>
</protein>
<keyword evidence="2 6" id="KW-0805">Transcription regulation</keyword>
<dbReference type="EMBL" id="JBHTBY010000001">
    <property type="protein sequence ID" value="MFC7319730.1"/>
    <property type="molecule type" value="Genomic_DNA"/>
</dbReference>